<dbReference type="InterPro" id="IPR001270">
    <property type="entry name" value="ClpA/B"/>
</dbReference>
<dbReference type="InterPro" id="IPR027417">
    <property type="entry name" value="P-loop_NTPase"/>
</dbReference>
<dbReference type="Gene3D" id="1.25.40.20">
    <property type="entry name" value="Ankyrin repeat-containing domain"/>
    <property type="match status" value="1"/>
</dbReference>
<protein>
    <submittedName>
        <fullName evidence="6">Caseinolytic peptidase B protein homolog isoform X2</fullName>
    </submittedName>
</protein>
<dbReference type="OrthoDB" id="47330at2759"/>
<dbReference type="InterPro" id="IPR003593">
    <property type="entry name" value="AAA+_ATPase"/>
</dbReference>
<dbReference type="AlphaFoldDB" id="A0A6J0BYG1"/>
<dbReference type="InterPro" id="IPR050130">
    <property type="entry name" value="ClpA_ClpB"/>
</dbReference>
<name>A0A6J0BYG1_NEOLC</name>
<feature type="repeat" description="ANK" evidence="3">
    <location>
        <begin position="221"/>
        <end position="253"/>
    </location>
</feature>
<dbReference type="InParanoid" id="A0A6J0BYG1"/>
<dbReference type="PANTHER" id="PTHR11638:SF93">
    <property type="entry name" value="MITOCHONDRIAL DISAGGREGASE"/>
    <property type="match status" value="1"/>
</dbReference>
<evidence type="ECO:0000256" key="3">
    <source>
        <dbReference type="PROSITE-ProRule" id="PRU00023"/>
    </source>
</evidence>
<reference evidence="6" key="1">
    <citation type="submission" date="2025-08" db="UniProtKB">
        <authorList>
            <consortium name="RefSeq"/>
        </authorList>
    </citation>
    <scope>IDENTIFICATION</scope>
    <source>
        <tissue evidence="6">Thorax and Abdomen</tissue>
    </source>
</reference>
<proteinExistence type="predicted"/>
<evidence type="ECO:0000313" key="6">
    <source>
        <dbReference type="RefSeq" id="XP_015520016.2"/>
    </source>
</evidence>
<dbReference type="SMART" id="SM00248">
    <property type="entry name" value="ANK"/>
    <property type="match status" value="3"/>
</dbReference>
<dbReference type="Pfam" id="PF12796">
    <property type="entry name" value="Ank_2"/>
    <property type="match status" value="1"/>
</dbReference>
<accession>A0A6J0BYG1</accession>
<gene>
    <name evidence="6" type="primary">LOC107224467</name>
</gene>
<dbReference type="Pfam" id="PF07724">
    <property type="entry name" value="AAA_2"/>
    <property type="match status" value="1"/>
</dbReference>
<evidence type="ECO:0000256" key="1">
    <source>
        <dbReference type="ARBA" id="ARBA00022741"/>
    </source>
</evidence>
<dbReference type="KEGG" id="nlo:107224467"/>
<evidence type="ECO:0000256" key="2">
    <source>
        <dbReference type="ARBA" id="ARBA00022840"/>
    </source>
</evidence>
<dbReference type="SUPFAM" id="SSF48403">
    <property type="entry name" value="Ankyrin repeat"/>
    <property type="match status" value="1"/>
</dbReference>
<dbReference type="GO" id="GO:0005524">
    <property type="term" value="F:ATP binding"/>
    <property type="evidence" value="ECO:0007669"/>
    <property type="project" value="UniProtKB-KW"/>
</dbReference>
<dbReference type="SMART" id="SM00382">
    <property type="entry name" value="AAA"/>
    <property type="match status" value="1"/>
</dbReference>
<dbReference type="Pfam" id="PF10431">
    <property type="entry name" value="ClpB_D2-small"/>
    <property type="match status" value="1"/>
</dbReference>
<dbReference type="RefSeq" id="XP_015520016.2">
    <property type="nucleotide sequence ID" value="XM_015664530.2"/>
</dbReference>
<dbReference type="InterPro" id="IPR002110">
    <property type="entry name" value="Ankyrin_rpt"/>
</dbReference>
<dbReference type="InterPro" id="IPR036770">
    <property type="entry name" value="Ankyrin_rpt-contain_sf"/>
</dbReference>
<dbReference type="InterPro" id="IPR019489">
    <property type="entry name" value="Clp_ATPase_C"/>
</dbReference>
<evidence type="ECO:0000259" key="4">
    <source>
        <dbReference type="SMART" id="SM00382"/>
    </source>
</evidence>
<dbReference type="Proteomes" id="UP000829291">
    <property type="component" value="Chromosome 6"/>
</dbReference>
<dbReference type="CDD" id="cd19499">
    <property type="entry name" value="RecA-like_ClpB_Hsp104-like"/>
    <property type="match status" value="1"/>
</dbReference>
<dbReference type="PANTHER" id="PTHR11638">
    <property type="entry name" value="ATP-DEPENDENT CLP PROTEASE"/>
    <property type="match status" value="1"/>
</dbReference>
<dbReference type="GO" id="GO:0005739">
    <property type="term" value="C:mitochondrion"/>
    <property type="evidence" value="ECO:0007669"/>
    <property type="project" value="TreeGrafter"/>
</dbReference>
<sequence>MSHLCNPKFHPFIKCSKSFEMLFNNSLNITKNRKVRDTLYQHRRGYAQYLAKSRISHIYPIYKLLDSVLSSHSLTPKNNLSRPNDKPNRHSGKHGYKNFGLLLSGFGLVAALCESPGHTKEKRFLRAAKFGNIPELKKVLSEGVDVNTRHSLGWTALQTAAINAQVDTVKFLLEKGADPNAGDGFVNVYRTALEKGLHSLDVLMKREEEFSDRLNNRASFQGFTALHYAVLADSMACVQALLDAGANPTIENESGYRAVEYARDGEMKEILIKHALKYDEILKRKEAEERRRFPLEQRLKQHIVGQEGPISIVASTIRRKENGWVDEEHPLVFLFLGSSGIGKTELAKQLAAYIHNKPDGFIRLDMSEYQEKHEMAKLIGAPPGYVGHDDGGQLTKLLKKCPNAVVLFDEVDKAHPDVLTVLLQLFDEGRLTDGKGKTIECKDAIFVMTSNLASEEIAEYAMQLRAEAERVLTQRLDKKSDEDQEPEQIEISRNFKDRVVRPILKAHFRRDEFLGRINEIVYFLPFSRSELIRLVSRELEAWAVRAREKHMVDLKWDREVESVLADGYDTHYGARSIKYEVERRVVNQLAAAHERGQLGKGCCVQLKTRWHENGASICLSVRPPGVKDFVDIVDTDNLNLIKKVNSVF</sequence>
<dbReference type="GO" id="GO:0016887">
    <property type="term" value="F:ATP hydrolysis activity"/>
    <property type="evidence" value="ECO:0007669"/>
    <property type="project" value="InterPro"/>
</dbReference>
<dbReference type="Gene3D" id="1.10.8.60">
    <property type="match status" value="1"/>
</dbReference>
<keyword evidence="1" id="KW-0547">Nucleotide-binding</keyword>
<evidence type="ECO:0000313" key="5">
    <source>
        <dbReference type="Proteomes" id="UP000829291"/>
    </source>
</evidence>
<dbReference type="InterPro" id="IPR003959">
    <property type="entry name" value="ATPase_AAA_core"/>
</dbReference>
<dbReference type="PROSITE" id="PS50297">
    <property type="entry name" value="ANK_REP_REGION"/>
    <property type="match status" value="2"/>
</dbReference>
<keyword evidence="5" id="KW-1185">Reference proteome</keyword>
<dbReference type="PROSITE" id="PS50088">
    <property type="entry name" value="ANK_REPEAT"/>
    <property type="match status" value="2"/>
</dbReference>
<dbReference type="GeneID" id="107224467"/>
<feature type="repeat" description="ANK" evidence="3">
    <location>
        <begin position="152"/>
        <end position="184"/>
    </location>
</feature>
<keyword evidence="2" id="KW-0067">ATP-binding</keyword>
<dbReference type="SUPFAM" id="SSF52540">
    <property type="entry name" value="P-loop containing nucleoside triphosphate hydrolases"/>
    <property type="match status" value="1"/>
</dbReference>
<dbReference type="Gene3D" id="3.40.50.300">
    <property type="entry name" value="P-loop containing nucleotide triphosphate hydrolases"/>
    <property type="match status" value="1"/>
</dbReference>
<dbReference type="GO" id="GO:0034605">
    <property type="term" value="P:cellular response to heat"/>
    <property type="evidence" value="ECO:0007669"/>
    <property type="project" value="TreeGrafter"/>
</dbReference>
<organism evidence="6">
    <name type="scientific">Neodiprion lecontei</name>
    <name type="common">Redheaded pine sawfly</name>
    <dbReference type="NCBI Taxonomy" id="441921"/>
    <lineage>
        <taxon>Eukaryota</taxon>
        <taxon>Metazoa</taxon>
        <taxon>Ecdysozoa</taxon>
        <taxon>Arthropoda</taxon>
        <taxon>Hexapoda</taxon>
        <taxon>Insecta</taxon>
        <taxon>Pterygota</taxon>
        <taxon>Neoptera</taxon>
        <taxon>Endopterygota</taxon>
        <taxon>Hymenoptera</taxon>
        <taxon>Tenthredinoidea</taxon>
        <taxon>Diprionidae</taxon>
        <taxon>Diprioninae</taxon>
        <taxon>Neodiprion</taxon>
    </lineage>
</organism>
<feature type="domain" description="AAA+ ATPase" evidence="4">
    <location>
        <begin position="329"/>
        <end position="481"/>
    </location>
</feature>
<keyword evidence="3" id="KW-0040">ANK repeat</keyword>
<dbReference type="PRINTS" id="PR00300">
    <property type="entry name" value="CLPPROTEASEA"/>
</dbReference>